<evidence type="ECO:0000259" key="3">
    <source>
        <dbReference type="PROSITE" id="PS51462"/>
    </source>
</evidence>
<dbReference type="EMBL" id="KB644410">
    <property type="protein sequence ID" value="EPS27522.1"/>
    <property type="molecule type" value="Genomic_DNA"/>
</dbReference>
<dbReference type="PANTHER" id="PTHR16099:SF5">
    <property type="entry name" value="NUCLEOTIDE TRIPHOSPHATE DIPHOSPHATASE NUDT15"/>
    <property type="match status" value="1"/>
</dbReference>
<sequence length="157" mass="17444">MAAPTHPDPRIGVGVFVTNAEGKFVLGKRKGSHGADTWALPGGHLEFGESFETCAEREILEETGLKIRNIHYLTATNTVFVAENKHYVTIFMGATLENEQDQPQILEPEKCSVWEWTSWVDLKALGETQLSAGSEYSGRQLFLPLLSLLKQRPGFVI</sequence>
<evidence type="ECO:0000256" key="2">
    <source>
        <dbReference type="RuleBase" id="RU003476"/>
    </source>
</evidence>
<organism evidence="4 5">
    <name type="scientific">Penicillium oxalicum (strain 114-2 / CGMCC 5302)</name>
    <name type="common">Penicillium decumbens</name>
    <dbReference type="NCBI Taxonomy" id="933388"/>
    <lineage>
        <taxon>Eukaryota</taxon>
        <taxon>Fungi</taxon>
        <taxon>Dikarya</taxon>
        <taxon>Ascomycota</taxon>
        <taxon>Pezizomycotina</taxon>
        <taxon>Eurotiomycetes</taxon>
        <taxon>Eurotiomycetidae</taxon>
        <taxon>Eurotiales</taxon>
        <taxon>Aspergillaceae</taxon>
        <taxon>Penicillium</taxon>
    </lineage>
</organism>
<dbReference type="GO" id="GO:0006203">
    <property type="term" value="P:dGTP catabolic process"/>
    <property type="evidence" value="ECO:0007669"/>
    <property type="project" value="TreeGrafter"/>
</dbReference>
<dbReference type="HOGENOM" id="CLU_037162_9_0_1"/>
<gene>
    <name evidence="4" type="ORF">PDE_02465</name>
</gene>
<dbReference type="Proteomes" id="UP000019376">
    <property type="component" value="Unassembled WGS sequence"/>
</dbReference>
<dbReference type="InterPro" id="IPR015797">
    <property type="entry name" value="NUDIX_hydrolase-like_dom_sf"/>
</dbReference>
<dbReference type="OrthoDB" id="447842at2759"/>
<accession>S8AZS3</accession>
<evidence type="ECO:0000313" key="4">
    <source>
        <dbReference type="EMBL" id="EPS27522.1"/>
    </source>
</evidence>
<evidence type="ECO:0000313" key="5">
    <source>
        <dbReference type="Proteomes" id="UP000019376"/>
    </source>
</evidence>
<protein>
    <recommendedName>
        <fullName evidence="3">Nudix hydrolase domain-containing protein</fullName>
    </recommendedName>
</protein>
<dbReference type="PANTHER" id="PTHR16099">
    <property type="entry name" value="8-OXO-DGTP DIPHOSPHATES NUDT15"/>
    <property type="match status" value="1"/>
</dbReference>
<dbReference type="CDD" id="cd04678">
    <property type="entry name" value="NUDIX_MTH2_Nudt15"/>
    <property type="match status" value="1"/>
</dbReference>
<keyword evidence="5" id="KW-1185">Reference proteome</keyword>
<dbReference type="InterPro" id="IPR020084">
    <property type="entry name" value="NUDIX_hydrolase_CS"/>
</dbReference>
<dbReference type="Gene3D" id="3.90.79.10">
    <property type="entry name" value="Nucleoside Triphosphate Pyrophosphohydrolase"/>
    <property type="match status" value="1"/>
</dbReference>
<dbReference type="InterPro" id="IPR020476">
    <property type="entry name" value="Nudix_hydrolase"/>
</dbReference>
<dbReference type="STRING" id="933388.S8AZS3"/>
<dbReference type="PROSITE" id="PS51462">
    <property type="entry name" value="NUDIX"/>
    <property type="match status" value="1"/>
</dbReference>
<dbReference type="GO" id="GO:0005829">
    <property type="term" value="C:cytosol"/>
    <property type="evidence" value="ECO:0007669"/>
    <property type="project" value="TreeGrafter"/>
</dbReference>
<comment type="similarity">
    <text evidence="2">Belongs to the Nudix hydrolase family.</text>
</comment>
<dbReference type="eggNOG" id="ENOG502S3YT">
    <property type="taxonomic scope" value="Eukaryota"/>
</dbReference>
<keyword evidence="1 2" id="KW-0378">Hydrolase</keyword>
<feature type="domain" description="Nudix hydrolase" evidence="3">
    <location>
        <begin position="8"/>
        <end position="143"/>
    </location>
</feature>
<dbReference type="PRINTS" id="PR00502">
    <property type="entry name" value="NUDIXFAMILY"/>
</dbReference>
<dbReference type="InterPro" id="IPR000086">
    <property type="entry name" value="NUDIX_hydrolase_dom"/>
</dbReference>
<dbReference type="PhylomeDB" id="S8AZS3"/>
<reference evidence="4 5" key="1">
    <citation type="journal article" date="2013" name="PLoS ONE">
        <title>Genomic and secretomic analyses reveal unique features of the lignocellulolytic enzyme system of Penicillium decumbens.</title>
        <authorList>
            <person name="Liu G."/>
            <person name="Zhang L."/>
            <person name="Wei X."/>
            <person name="Zou G."/>
            <person name="Qin Y."/>
            <person name="Ma L."/>
            <person name="Li J."/>
            <person name="Zheng H."/>
            <person name="Wang S."/>
            <person name="Wang C."/>
            <person name="Xun L."/>
            <person name="Zhao G.-P."/>
            <person name="Zhou Z."/>
            <person name="Qu Y."/>
        </authorList>
    </citation>
    <scope>NUCLEOTIDE SEQUENCE [LARGE SCALE GENOMIC DNA]</scope>
    <source>
        <strain evidence="5">114-2 / CGMCC 5302</strain>
    </source>
</reference>
<dbReference type="FunFam" id="3.90.79.10:FF:000060">
    <property type="entry name" value="Nudix hydrolase 1"/>
    <property type="match status" value="1"/>
</dbReference>
<dbReference type="Pfam" id="PF00293">
    <property type="entry name" value="NUDIX"/>
    <property type="match status" value="1"/>
</dbReference>
<dbReference type="GO" id="GO:0035539">
    <property type="term" value="F:8-oxo-7,8-dihydrodeoxyguanosine triphosphate pyrophosphatase activity"/>
    <property type="evidence" value="ECO:0007669"/>
    <property type="project" value="TreeGrafter"/>
</dbReference>
<name>S8AZS3_PENO1</name>
<evidence type="ECO:0000256" key="1">
    <source>
        <dbReference type="ARBA" id="ARBA00022801"/>
    </source>
</evidence>
<dbReference type="SUPFAM" id="SSF55811">
    <property type="entry name" value="Nudix"/>
    <property type="match status" value="1"/>
</dbReference>
<dbReference type="AlphaFoldDB" id="S8AZS3"/>
<proteinExistence type="inferred from homology"/>
<dbReference type="PROSITE" id="PS00893">
    <property type="entry name" value="NUDIX_BOX"/>
    <property type="match status" value="1"/>
</dbReference>